<keyword evidence="3" id="KW-0223">Dioxygenase</keyword>
<keyword evidence="1" id="KW-0560">Oxidoreductase</keyword>
<dbReference type="InterPro" id="IPR003819">
    <property type="entry name" value="TauD/TfdA-like"/>
</dbReference>
<evidence type="ECO:0000259" key="2">
    <source>
        <dbReference type="Pfam" id="PF02668"/>
    </source>
</evidence>
<accession>A0A6H9S2B2</accession>
<reference evidence="3 4" key="1">
    <citation type="submission" date="2019-09" db="EMBL/GenBank/DDBJ databases">
        <title>Draft genome sequences of 48 bacterial type strains from the CCUG.</title>
        <authorList>
            <person name="Tunovic T."/>
            <person name="Pineiro-Iglesias B."/>
            <person name="Unosson C."/>
            <person name="Inganas E."/>
            <person name="Ohlen M."/>
            <person name="Cardew S."/>
            <person name="Jensie-Markopoulos S."/>
            <person name="Salva-Serra F."/>
            <person name="Jaen-Luchoro D."/>
            <person name="Karlsson R."/>
            <person name="Svensson-Stadler L."/>
            <person name="Chun J."/>
            <person name="Moore E."/>
        </authorList>
    </citation>
    <scope>NUCLEOTIDE SEQUENCE [LARGE SCALE GENOMIC DNA]</scope>
    <source>
        <strain evidence="3 4">CCUG 51524</strain>
    </source>
</reference>
<dbReference type="AlphaFoldDB" id="A0A6H9S2B2"/>
<proteinExistence type="predicted"/>
<dbReference type="Proteomes" id="UP000423257">
    <property type="component" value="Unassembled WGS sequence"/>
</dbReference>
<sequence>LSHRILDSLVDFLVQHAPRYRHAYRPGDIVIWDNLSTLHKGPPIPKSEGGADARLLYRMNVDFQ</sequence>
<dbReference type="Pfam" id="PF02668">
    <property type="entry name" value="TauD"/>
    <property type="match status" value="1"/>
</dbReference>
<dbReference type="RefSeq" id="WP_151152997.1">
    <property type="nucleotide sequence ID" value="NZ_VZPQ01000608.1"/>
</dbReference>
<evidence type="ECO:0000313" key="3">
    <source>
        <dbReference type="EMBL" id="KAB0542606.1"/>
    </source>
</evidence>
<name>A0A6H9S2B2_9PSED</name>
<dbReference type="Gene3D" id="3.60.130.10">
    <property type="entry name" value="Clavaminate synthase-like"/>
    <property type="match status" value="1"/>
</dbReference>
<gene>
    <name evidence="3" type="ORF">F7R03_31240</name>
</gene>
<comment type="caution">
    <text evidence="3">The sequence shown here is derived from an EMBL/GenBank/DDBJ whole genome shotgun (WGS) entry which is preliminary data.</text>
</comment>
<dbReference type="GO" id="GO:0016706">
    <property type="term" value="F:2-oxoglutarate-dependent dioxygenase activity"/>
    <property type="evidence" value="ECO:0007669"/>
    <property type="project" value="UniProtKB-ARBA"/>
</dbReference>
<feature type="domain" description="TauD/TfdA-like" evidence="2">
    <location>
        <begin position="2"/>
        <end position="58"/>
    </location>
</feature>
<evidence type="ECO:0000313" key="4">
    <source>
        <dbReference type="Proteomes" id="UP000423257"/>
    </source>
</evidence>
<organism evidence="3 4">
    <name type="scientific">Pseudomonas palleroniana</name>
    <dbReference type="NCBI Taxonomy" id="191390"/>
    <lineage>
        <taxon>Bacteria</taxon>
        <taxon>Pseudomonadati</taxon>
        <taxon>Pseudomonadota</taxon>
        <taxon>Gammaproteobacteria</taxon>
        <taxon>Pseudomonadales</taxon>
        <taxon>Pseudomonadaceae</taxon>
        <taxon>Pseudomonas</taxon>
    </lineage>
</organism>
<protein>
    <submittedName>
        <fullName evidence="3">TauD/TfdA family dioxygenase</fullName>
    </submittedName>
</protein>
<feature type="non-terminal residue" evidence="3">
    <location>
        <position position="1"/>
    </location>
</feature>
<evidence type="ECO:0000256" key="1">
    <source>
        <dbReference type="ARBA" id="ARBA00023002"/>
    </source>
</evidence>
<dbReference type="EMBL" id="VZPQ01000608">
    <property type="protein sequence ID" value="KAB0542606.1"/>
    <property type="molecule type" value="Genomic_DNA"/>
</dbReference>
<dbReference type="InterPro" id="IPR042098">
    <property type="entry name" value="TauD-like_sf"/>
</dbReference>
<dbReference type="SUPFAM" id="SSF51197">
    <property type="entry name" value="Clavaminate synthase-like"/>
    <property type="match status" value="1"/>
</dbReference>